<evidence type="ECO:0000313" key="2">
    <source>
        <dbReference type="Proteomes" id="UP000708208"/>
    </source>
</evidence>
<name>A0A8J2MA25_9HEXA</name>
<dbReference type="AlphaFoldDB" id="A0A8J2MA25"/>
<sequence>MLELVRYQVLNLRRVRMNIDVLLLRNLHQQQSYTQILITRSKEIKSKFLSSFFTAIIKGPTGRSWQDIEDL</sequence>
<gene>
    <name evidence="1" type="ORF">AFUS01_LOCUS45170</name>
</gene>
<organism evidence="1 2">
    <name type="scientific">Allacma fusca</name>
    <dbReference type="NCBI Taxonomy" id="39272"/>
    <lineage>
        <taxon>Eukaryota</taxon>
        <taxon>Metazoa</taxon>
        <taxon>Ecdysozoa</taxon>
        <taxon>Arthropoda</taxon>
        <taxon>Hexapoda</taxon>
        <taxon>Collembola</taxon>
        <taxon>Symphypleona</taxon>
        <taxon>Sminthuridae</taxon>
        <taxon>Allacma</taxon>
    </lineage>
</organism>
<dbReference type="EMBL" id="CAJVCH010570782">
    <property type="protein sequence ID" value="CAG7835851.1"/>
    <property type="molecule type" value="Genomic_DNA"/>
</dbReference>
<dbReference type="Proteomes" id="UP000708208">
    <property type="component" value="Unassembled WGS sequence"/>
</dbReference>
<reference evidence="1" key="1">
    <citation type="submission" date="2021-06" db="EMBL/GenBank/DDBJ databases">
        <authorList>
            <person name="Hodson N. C."/>
            <person name="Mongue J. A."/>
            <person name="Jaron S. K."/>
        </authorList>
    </citation>
    <scope>NUCLEOTIDE SEQUENCE</scope>
</reference>
<comment type="caution">
    <text evidence="1">The sequence shown here is derived from an EMBL/GenBank/DDBJ whole genome shotgun (WGS) entry which is preliminary data.</text>
</comment>
<accession>A0A8J2MA25</accession>
<keyword evidence="2" id="KW-1185">Reference proteome</keyword>
<proteinExistence type="predicted"/>
<protein>
    <submittedName>
        <fullName evidence="1">Uncharacterized protein</fullName>
    </submittedName>
</protein>
<evidence type="ECO:0000313" key="1">
    <source>
        <dbReference type="EMBL" id="CAG7835851.1"/>
    </source>
</evidence>